<evidence type="ECO:0008006" key="5">
    <source>
        <dbReference type="Google" id="ProtNLM"/>
    </source>
</evidence>
<comment type="caution">
    <text evidence="3">The sequence shown here is derived from an EMBL/GenBank/DDBJ whole genome shotgun (WGS) entry which is preliminary data.</text>
</comment>
<keyword evidence="4" id="KW-1185">Reference proteome</keyword>
<evidence type="ECO:0000313" key="4">
    <source>
        <dbReference type="Proteomes" id="UP001152888"/>
    </source>
</evidence>
<dbReference type="Pfam" id="PF10471">
    <property type="entry name" value="ANAPC_CDC26"/>
    <property type="match status" value="1"/>
</dbReference>
<evidence type="ECO:0000256" key="1">
    <source>
        <dbReference type="ARBA" id="ARBA00022786"/>
    </source>
</evidence>
<feature type="compositionally biased region" description="Polar residues" evidence="2">
    <location>
        <begin position="69"/>
        <end position="85"/>
    </location>
</feature>
<dbReference type="AlphaFoldDB" id="A0A9P0JRN8"/>
<proteinExistence type="predicted"/>
<organism evidence="3 4">
    <name type="scientific">Acanthoscelides obtectus</name>
    <name type="common">Bean weevil</name>
    <name type="synonym">Bruchus obtectus</name>
    <dbReference type="NCBI Taxonomy" id="200917"/>
    <lineage>
        <taxon>Eukaryota</taxon>
        <taxon>Metazoa</taxon>
        <taxon>Ecdysozoa</taxon>
        <taxon>Arthropoda</taxon>
        <taxon>Hexapoda</taxon>
        <taxon>Insecta</taxon>
        <taxon>Pterygota</taxon>
        <taxon>Neoptera</taxon>
        <taxon>Endopterygota</taxon>
        <taxon>Coleoptera</taxon>
        <taxon>Polyphaga</taxon>
        <taxon>Cucujiformia</taxon>
        <taxon>Chrysomeloidea</taxon>
        <taxon>Chrysomelidae</taxon>
        <taxon>Bruchinae</taxon>
        <taxon>Bruchini</taxon>
        <taxon>Acanthoscelides</taxon>
    </lineage>
</organism>
<accession>A0A9P0JRN8</accession>
<dbReference type="GO" id="GO:0005680">
    <property type="term" value="C:anaphase-promoting complex"/>
    <property type="evidence" value="ECO:0007669"/>
    <property type="project" value="InterPro"/>
</dbReference>
<feature type="region of interest" description="Disordered" evidence="2">
    <location>
        <begin position="34"/>
        <end position="57"/>
    </location>
</feature>
<protein>
    <recommendedName>
        <fullName evidence="5">Cell division cycle protein 26 homolog</fullName>
    </recommendedName>
</protein>
<dbReference type="Proteomes" id="UP001152888">
    <property type="component" value="Unassembled WGS sequence"/>
</dbReference>
<evidence type="ECO:0000313" key="3">
    <source>
        <dbReference type="EMBL" id="CAH1958665.1"/>
    </source>
</evidence>
<name>A0A9P0JRN8_ACAOB</name>
<gene>
    <name evidence="3" type="ORF">ACAOBT_LOCUS2764</name>
</gene>
<dbReference type="InterPro" id="IPR018860">
    <property type="entry name" value="APC_suCDC26"/>
</dbReference>
<feature type="region of interest" description="Disordered" evidence="2">
    <location>
        <begin position="66"/>
        <end position="85"/>
    </location>
</feature>
<dbReference type="OrthoDB" id="2422341at2759"/>
<reference evidence="3" key="1">
    <citation type="submission" date="2022-03" db="EMBL/GenBank/DDBJ databases">
        <authorList>
            <person name="Sayadi A."/>
        </authorList>
    </citation>
    <scope>NUCLEOTIDE SEQUENCE</scope>
</reference>
<sequence length="85" mass="9759">MVEVIQIATMLRRPPTGIELKLDDITEYEEMREQLNKEKQGSKPLQLPPWQPGPKGKLEVYARVGYTPMDQQPSPQPGNQRQNCL</sequence>
<keyword evidence="1" id="KW-0833">Ubl conjugation pathway</keyword>
<dbReference type="EMBL" id="CAKOFQ010006678">
    <property type="protein sequence ID" value="CAH1958665.1"/>
    <property type="molecule type" value="Genomic_DNA"/>
</dbReference>
<evidence type="ECO:0000256" key="2">
    <source>
        <dbReference type="SAM" id="MobiDB-lite"/>
    </source>
</evidence>
<dbReference type="GO" id="GO:0031145">
    <property type="term" value="P:anaphase-promoting complex-dependent catabolic process"/>
    <property type="evidence" value="ECO:0007669"/>
    <property type="project" value="InterPro"/>
</dbReference>